<proteinExistence type="predicted"/>
<feature type="transmembrane region" description="Helical" evidence="5">
    <location>
        <begin position="188"/>
        <end position="206"/>
    </location>
</feature>
<dbReference type="InterPro" id="IPR001902">
    <property type="entry name" value="SLC26A/SulP_fam"/>
</dbReference>
<dbReference type="Pfam" id="PF01740">
    <property type="entry name" value="STAS"/>
    <property type="match status" value="1"/>
</dbReference>
<evidence type="ECO:0000256" key="5">
    <source>
        <dbReference type="SAM" id="Phobius"/>
    </source>
</evidence>
<dbReference type="SUPFAM" id="SSF52091">
    <property type="entry name" value="SpoIIaa-like"/>
    <property type="match status" value="1"/>
</dbReference>
<feature type="transmembrane region" description="Helical" evidence="5">
    <location>
        <begin position="36"/>
        <end position="56"/>
    </location>
</feature>
<evidence type="ECO:0000256" key="2">
    <source>
        <dbReference type="ARBA" id="ARBA00022692"/>
    </source>
</evidence>
<dbReference type="GO" id="GO:0016020">
    <property type="term" value="C:membrane"/>
    <property type="evidence" value="ECO:0007669"/>
    <property type="project" value="UniProtKB-SubCell"/>
</dbReference>
<reference evidence="7 8" key="1">
    <citation type="submission" date="2020-11" db="EMBL/GenBank/DDBJ databases">
        <title>Amino acid is mineralized and recycled by bacteria in oceanic microbiome.</title>
        <authorList>
            <person name="Zheng L.Y."/>
        </authorList>
    </citation>
    <scope>NUCLEOTIDE SEQUENCE [LARGE SCALE GENOMIC DNA]</scope>
    <source>
        <strain evidence="7 8">A32-1</strain>
    </source>
</reference>
<name>A0A7S8MUY6_9MICO</name>
<dbReference type="GO" id="GO:0055085">
    <property type="term" value="P:transmembrane transport"/>
    <property type="evidence" value="ECO:0007669"/>
    <property type="project" value="InterPro"/>
</dbReference>
<sequence>MSPARRFGARAWASTRALLPGRRDYRMLGRTWRGDLIAGITVGIVALPLALGFGVSSGLSAEAGIVTAIVAGILAAVFGGSNVQVSGPTGAMVVVLVPIVATHGAGAVVAVTAIAGIIVVAAGALRLGRAVSFIPWPVIEGFTLGIAVIIFLQQVPLLTSAHTAHAGEHSSNAIIAAVQSVAAADWSYTPWALGAAAVVAAIMLIAPRIHRAIPGSLIGIAVVTALALAISTPLATIGALPASLPAPSFPPLDPALIGQLLLPALTVAALAAIESLLSARVAASLADSGAYDPDRELVGQGIASIGSAMFGGMPATGAIARTAVNVRSGGRSRLAAITHALVLLLVVLVISQPVGAIPLAALAGVLMVTAVRMVHASTVRAILTSTRGDAIAFIVTAVVTVSFDLIVAVIIGVLFAGIIAVRSLSRQTGVRRQPIIGDAIDGDERIAIIAIDGPLFFASADRVFEQVAALTGVSVVVLRMSQLELVDATGARMLADIVQALERRGVTVLIKGVQPLHDGLFRRVGVLDSLRHHNHLFTDLPTAIAHARSHVARELAA</sequence>
<feature type="transmembrane region" description="Helical" evidence="5">
    <location>
        <begin position="256"/>
        <end position="277"/>
    </location>
</feature>
<feature type="domain" description="STAS" evidence="6">
    <location>
        <begin position="446"/>
        <end position="547"/>
    </location>
</feature>
<dbReference type="RefSeq" id="WP_195691575.1">
    <property type="nucleotide sequence ID" value="NZ_CP064760.1"/>
</dbReference>
<evidence type="ECO:0000256" key="3">
    <source>
        <dbReference type="ARBA" id="ARBA00022989"/>
    </source>
</evidence>
<evidence type="ECO:0000256" key="1">
    <source>
        <dbReference type="ARBA" id="ARBA00004141"/>
    </source>
</evidence>
<feature type="transmembrane region" description="Helical" evidence="5">
    <location>
        <begin position="63"/>
        <end position="81"/>
    </location>
</feature>
<comment type="subcellular location">
    <subcellularLocation>
        <location evidence="1">Membrane</location>
        <topology evidence="1">Multi-pass membrane protein</topology>
    </subcellularLocation>
</comment>
<dbReference type="InterPro" id="IPR011547">
    <property type="entry name" value="SLC26A/SulP_dom"/>
</dbReference>
<evidence type="ECO:0000259" key="6">
    <source>
        <dbReference type="PROSITE" id="PS50801"/>
    </source>
</evidence>
<feature type="transmembrane region" description="Helical" evidence="5">
    <location>
        <begin position="341"/>
        <end position="370"/>
    </location>
</feature>
<keyword evidence="4 5" id="KW-0472">Membrane</keyword>
<dbReference type="AlphaFoldDB" id="A0A7S8MUY6"/>
<gene>
    <name evidence="7" type="ORF">IT882_08775</name>
</gene>
<feature type="transmembrane region" description="Helical" evidence="5">
    <location>
        <begin position="218"/>
        <end position="244"/>
    </location>
</feature>
<feature type="transmembrane region" description="Helical" evidence="5">
    <location>
        <begin position="93"/>
        <end position="121"/>
    </location>
</feature>
<keyword evidence="2 5" id="KW-0812">Transmembrane</keyword>
<protein>
    <submittedName>
        <fullName evidence="7">SulP family inorganic anion transporter</fullName>
    </submittedName>
</protein>
<dbReference type="PANTHER" id="PTHR11814">
    <property type="entry name" value="SULFATE TRANSPORTER"/>
    <property type="match status" value="1"/>
</dbReference>
<evidence type="ECO:0000313" key="8">
    <source>
        <dbReference type="Proteomes" id="UP000594480"/>
    </source>
</evidence>
<dbReference type="Pfam" id="PF00916">
    <property type="entry name" value="Sulfate_transp"/>
    <property type="match status" value="1"/>
</dbReference>
<dbReference type="KEGG" id="msf:IT882_08775"/>
<feature type="transmembrane region" description="Helical" evidence="5">
    <location>
        <begin position="133"/>
        <end position="152"/>
    </location>
</feature>
<dbReference type="CDD" id="cd07042">
    <property type="entry name" value="STAS_SulP_like_sulfate_transporter"/>
    <property type="match status" value="1"/>
</dbReference>
<dbReference type="EMBL" id="CP064760">
    <property type="protein sequence ID" value="QPE03473.1"/>
    <property type="molecule type" value="Genomic_DNA"/>
</dbReference>
<evidence type="ECO:0000256" key="4">
    <source>
        <dbReference type="ARBA" id="ARBA00023136"/>
    </source>
</evidence>
<feature type="transmembrane region" description="Helical" evidence="5">
    <location>
        <begin position="390"/>
        <end position="421"/>
    </location>
</feature>
<dbReference type="Proteomes" id="UP000594480">
    <property type="component" value="Chromosome"/>
</dbReference>
<evidence type="ECO:0000313" key="7">
    <source>
        <dbReference type="EMBL" id="QPE03473.1"/>
    </source>
</evidence>
<dbReference type="InterPro" id="IPR002645">
    <property type="entry name" value="STAS_dom"/>
</dbReference>
<keyword evidence="8" id="KW-1185">Reference proteome</keyword>
<organism evidence="7 8">
    <name type="scientific">Microbacterium schleiferi</name>
    <dbReference type="NCBI Taxonomy" id="69362"/>
    <lineage>
        <taxon>Bacteria</taxon>
        <taxon>Bacillati</taxon>
        <taxon>Actinomycetota</taxon>
        <taxon>Actinomycetes</taxon>
        <taxon>Micrococcales</taxon>
        <taxon>Microbacteriaceae</taxon>
        <taxon>Microbacterium</taxon>
    </lineage>
</organism>
<dbReference type="InterPro" id="IPR036513">
    <property type="entry name" value="STAS_dom_sf"/>
</dbReference>
<dbReference type="PROSITE" id="PS50801">
    <property type="entry name" value="STAS"/>
    <property type="match status" value="1"/>
</dbReference>
<dbReference type="Gene3D" id="3.30.750.24">
    <property type="entry name" value="STAS domain"/>
    <property type="match status" value="1"/>
</dbReference>
<keyword evidence="3 5" id="KW-1133">Transmembrane helix</keyword>
<accession>A0A7S8MUY6</accession>